<reference evidence="2 3" key="1">
    <citation type="submission" date="2024-06" db="EMBL/GenBank/DDBJ databases">
        <title>Flavobacterium spp. isolated from glacier.</title>
        <authorList>
            <person name="Han D."/>
        </authorList>
    </citation>
    <scope>NUCLEOTIDE SEQUENCE [LARGE SCALE GENOMIC DNA]</scope>
    <source>
        <strain evidence="2 3">ZS1P70</strain>
    </source>
</reference>
<comment type="caution">
    <text evidence="2">The sequence shown here is derived from an EMBL/GenBank/DDBJ whole genome shotgun (WGS) entry which is preliminary data.</text>
</comment>
<evidence type="ECO:0000313" key="2">
    <source>
        <dbReference type="EMBL" id="MFE3872146.1"/>
    </source>
</evidence>
<keyword evidence="1" id="KW-0175">Coiled coil</keyword>
<dbReference type="Gene3D" id="3.40.1140.10">
    <property type="match status" value="1"/>
</dbReference>
<dbReference type="Proteomes" id="UP001600107">
    <property type="component" value="Unassembled WGS sequence"/>
</dbReference>
<feature type="coiled-coil region" evidence="1">
    <location>
        <begin position="602"/>
        <end position="629"/>
    </location>
</feature>
<evidence type="ECO:0000313" key="3">
    <source>
        <dbReference type="Proteomes" id="UP001600107"/>
    </source>
</evidence>
<dbReference type="EMBL" id="JBHZPY010000012">
    <property type="protein sequence ID" value="MFE3872146.1"/>
    <property type="molecule type" value="Genomic_DNA"/>
</dbReference>
<sequence length="1047" mass="121414">MRYPLIHALSTVGILKHYNQDYLIHDERTDFTGANGVGKSIIADLFQLIFINDRQLFQFGTEGYRKEARQIHKLPYKCRDAYAFLTIEISEHKYICIGVCIPNTTNRPLKPFVITTNLDNQQRLGDRSFTLDKVPVAKHFINDNNQVSVVEELGRHFRDNHGLYFEFYSSRDQKDEHYARLYDQQLLPINLSIPSSLKAFAKIIQSFSRARTGGDKSEDLKDFLFDGLEKEFEQLFDNHKNEIDKLLKDYDDLQKFIIDLENKQLQLGELDDFANKQLTAQKKHLLSNCGYSFSNSNKTQASLQSSLEEYDTNLHKLELLQTRLPRLLLIADGYEARLSRCSSKLETITDCQELMKKVRTTDNRIKDLTIENLPSIAEEFNGSIFIDDYQDSEVLRRCQTFIPVYLQYKSIAAIEKQIDLQKELIQNRKIKLNGEIDYLNLISRLFSYSSEQSLIAQIIKSDKTMSIAQEAVLFHFINTHWQKPEDIGYPYYAQGFQFFNEDHIIKDDNLQGYWLSVNDLNIFIPNLQNEPVLGNPDLRSKAISELLANNETLISTARTELVQLQLFEKGQDWKYVEILVDLDQLLYDYGIAADFAITAQLVMQIDDKIDALKKESEDLRYQINEQLLEEGIDPTTDIQTVLNLENSNFLCWKKRSEKFQQLYNNDSATETAMREISMPVLKQQVDERKIRASRAMEIYLEDRTALEALYPELLTESLPEIHEEKLRELKKESEDAIRNYQSQYLASCKLFRETADGNNIEIATEISEGRYSFPLLERALLGSRVRFQDQISEELRTANRSRHKLIDSIHETMLKIFIRTKTKYEEYRTQVRDLNLFFKGKTISNKYFFQVEFIPSGDIPIEWINQLQSQSQHLYKPGELPIGESVDVFVEDFFKTAVGYKKKIAFRDLLDPKTYFTLDAGLTDENGKEVSGSTGETYTAKVLLGIGRLSKVQSQNRDGIRFIILEETANLDKTNFNNFPAIAKEFGYQIITMTPKPFGADATAGWYLHHLLPGRNDPDINYPMPASYFKTNTDKEDLLTYLNKKAQ</sequence>
<organism evidence="2 3">
    <name type="scientific">Flavobacterium zhoui</name>
    <dbReference type="NCBI Taxonomy" id="3230414"/>
    <lineage>
        <taxon>Bacteria</taxon>
        <taxon>Pseudomonadati</taxon>
        <taxon>Bacteroidota</taxon>
        <taxon>Flavobacteriia</taxon>
        <taxon>Flavobacteriales</taxon>
        <taxon>Flavobacteriaceae</taxon>
        <taxon>Flavobacterium</taxon>
    </lineage>
</organism>
<feature type="coiled-coil region" evidence="1">
    <location>
        <begin position="229"/>
        <end position="263"/>
    </location>
</feature>
<accession>A0ABW6I790</accession>
<protein>
    <recommendedName>
        <fullName evidence="4">MukB N-terminal domain-containing protein</fullName>
    </recommendedName>
</protein>
<name>A0ABW6I790_9FLAO</name>
<gene>
    <name evidence="2" type="ORF">ACFX5F_13030</name>
</gene>
<evidence type="ECO:0000256" key="1">
    <source>
        <dbReference type="SAM" id="Coils"/>
    </source>
</evidence>
<keyword evidence="3" id="KW-1185">Reference proteome</keyword>
<proteinExistence type="predicted"/>
<evidence type="ECO:0008006" key="4">
    <source>
        <dbReference type="Google" id="ProtNLM"/>
    </source>
</evidence>
<dbReference type="RefSeq" id="WP_379852441.1">
    <property type="nucleotide sequence ID" value="NZ_JBHZPY010000012.1"/>
</dbReference>